<keyword evidence="5" id="KW-0653">Protein transport</keyword>
<keyword evidence="4 10" id="KW-0812">Transmembrane</keyword>
<dbReference type="PANTHER" id="PTHR15959">
    <property type="entry name" value="SYNTAXIN-18"/>
    <property type="match status" value="1"/>
</dbReference>
<dbReference type="GO" id="GO:0015031">
    <property type="term" value="P:protein transport"/>
    <property type="evidence" value="ECO:0007669"/>
    <property type="project" value="UniProtKB-KW"/>
</dbReference>
<dbReference type="PANTHER" id="PTHR15959:SF0">
    <property type="entry name" value="SYNTAXIN-18"/>
    <property type="match status" value="1"/>
</dbReference>
<evidence type="ECO:0000256" key="4">
    <source>
        <dbReference type="ARBA" id="ARBA00022692"/>
    </source>
</evidence>
<dbReference type="EMBL" id="CAJZBQ010000010">
    <property type="protein sequence ID" value="CAG9313278.1"/>
    <property type="molecule type" value="Genomic_DNA"/>
</dbReference>
<keyword evidence="7 9" id="KW-0175">Coiled coil</keyword>
<comment type="similarity">
    <text evidence="2">Belongs to the syntaxin family.</text>
</comment>
<evidence type="ECO:0000256" key="3">
    <source>
        <dbReference type="ARBA" id="ARBA00022448"/>
    </source>
</evidence>
<dbReference type="GO" id="GO:0006890">
    <property type="term" value="P:retrograde vesicle-mediated transport, Golgi to endoplasmic reticulum"/>
    <property type="evidence" value="ECO:0007669"/>
    <property type="project" value="TreeGrafter"/>
</dbReference>
<reference evidence="11" key="1">
    <citation type="submission" date="2021-09" db="EMBL/GenBank/DDBJ databases">
        <authorList>
            <consortium name="AG Swart"/>
            <person name="Singh M."/>
            <person name="Singh A."/>
            <person name="Seah K."/>
            <person name="Emmerich C."/>
        </authorList>
    </citation>
    <scope>NUCLEOTIDE SEQUENCE</scope>
    <source>
        <strain evidence="11">ATCC30299</strain>
    </source>
</reference>
<dbReference type="GO" id="GO:0005783">
    <property type="term" value="C:endoplasmic reticulum"/>
    <property type="evidence" value="ECO:0007669"/>
    <property type="project" value="TreeGrafter"/>
</dbReference>
<name>A0AAU9ID14_9CILI</name>
<comment type="subcellular location">
    <subcellularLocation>
        <location evidence="1">Membrane</location>
        <topology evidence="1">Single-pass type IV membrane protein</topology>
    </subcellularLocation>
</comment>
<organism evidence="11 12">
    <name type="scientific">Blepharisma stoltei</name>
    <dbReference type="NCBI Taxonomy" id="1481888"/>
    <lineage>
        <taxon>Eukaryota</taxon>
        <taxon>Sar</taxon>
        <taxon>Alveolata</taxon>
        <taxon>Ciliophora</taxon>
        <taxon>Postciliodesmatophora</taxon>
        <taxon>Heterotrichea</taxon>
        <taxon>Heterotrichida</taxon>
        <taxon>Blepharismidae</taxon>
        <taxon>Blepharisma</taxon>
    </lineage>
</organism>
<accession>A0AAU9ID14</accession>
<evidence type="ECO:0000256" key="2">
    <source>
        <dbReference type="ARBA" id="ARBA00009063"/>
    </source>
</evidence>
<dbReference type="AlphaFoldDB" id="A0AAU9ID14"/>
<evidence type="ECO:0000256" key="1">
    <source>
        <dbReference type="ARBA" id="ARBA00004211"/>
    </source>
</evidence>
<proteinExistence type="inferred from homology"/>
<evidence type="ECO:0000256" key="6">
    <source>
        <dbReference type="ARBA" id="ARBA00022989"/>
    </source>
</evidence>
<keyword evidence="12" id="KW-1185">Reference proteome</keyword>
<feature type="transmembrane region" description="Helical" evidence="10">
    <location>
        <begin position="238"/>
        <end position="256"/>
    </location>
</feature>
<dbReference type="Gene3D" id="1.20.5.110">
    <property type="match status" value="1"/>
</dbReference>
<keyword evidence="3" id="KW-0813">Transport</keyword>
<sequence>MTDITENIFSEHTYLPNEKSSEFIKKSTDLCFQIIRMKSSLSETLKQLKAHKFSLQSKPENEAVAFMAKCNREIESLKQLKKPKNQTEECHLNSIISCLYSHMSDITDITKQIQILKQKQLARIQELEKARANILSKEEPSVEIHRSIIENVKTNEGLEAENQQLLSEYKEENESILKSQQTAYELNSILSFFAQKVLEHEEMTQHILQEAQESLSYMKVANYHLNSANERSKGQEKWWIAYFLTLTFILWFYDWWTCRVVYITD</sequence>
<evidence type="ECO:0000256" key="8">
    <source>
        <dbReference type="ARBA" id="ARBA00023136"/>
    </source>
</evidence>
<evidence type="ECO:0000256" key="5">
    <source>
        <dbReference type="ARBA" id="ARBA00022927"/>
    </source>
</evidence>
<comment type="caution">
    <text evidence="11">The sequence shown here is derived from an EMBL/GenBank/DDBJ whole genome shotgun (WGS) entry which is preliminary data.</text>
</comment>
<evidence type="ECO:0000313" key="12">
    <source>
        <dbReference type="Proteomes" id="UP001162131"/>
    </source>
</evidence>
<evidence type="ECO:0000256" key="9">
    <source>
        <dbReference type="SAM" id="Coils"/>
    </source>
</evidence>
<evidence type="ECO:0000256" key="10">
    <source>
        <dbReference type="SAM" id="Phobius"/>
    </source>
</evidence>
<dbReference type="Proteomes" id="UP001162131">
    <property type="component" value="Unassembled WGS sequence"/>
</dbReference>
<evidence type="ECO:0000313" key="11">
    <source>
        <dbReference type="EMBL" id="CAG9313278.1"/>
    </source>
</evidence>
<evidence type="ECO:0000256" key="7">
    <source>
        <dbReference type="ARBA" id="ARBA00023054"/>
    </source>
</evidence>
<feature type="coiled-coil region" evidence="9">
    <location>
        <begin position="117"/>
        <end position="175"/>
    </location>
</feature>
<keyword evidence="6 10" id="KW-1133">Transmembrane helix</keyword>
<evidence type="ECO:0008006" key="13">
    <source>
        <dbReference type="Google" id="ProtNLM"/>
    </source>
</evidence>
<dbReference type="GO" id="GO:0031201">
    <property type="term" value="C:SNARE complex"/>
    <property type="evidence" value="ECO:0007669"/>
    <property type="project" value="TreeGrafter"/>
</dbReference>
<gene>
    <name evidence="11" type="ORF">BSTOLATCC_MIC8551</name>
</gene>
<keyword evidence="8 10" id="KW-0472">Membrane</keyword>
<protein>
    <recommendedName>
        <fullName evidence="13">Syntaxin-18</fullName>
    </recommendedName>
</protein>